<comment type="caution">
    <text evidence="10">The sequence shown here is derived from an EMBL/GenBank/DDBJ whole genome shotgun (WGS) entry which is preliminary data.</text>
</comment>
<feature type="transmembrane region" description="Helical" evidence="8">
    <location>
        <begin position="134"/>
        <end position="151"/>
    </location>
</feature>
<dbReference type="GO" id="GO:0016872">
    <property type="term" value="F:intramolecular lyase activity"/>
    <property type="evidence" value="ECO:0007669"/>
    <property type="project" value="InterPro"/>
</dbReference>
<feature type="transmembrane region" description="Helical" evidence="8">
    <location>
        <begin position="79"/>
        <end position="96"/>
    </location>
</feature>
<evidence type="ECO:0000256" key="3">
    <source>
        <dbReference type="ARBA" id="ARBA00022692"/>
    </source>
</evidence>
<dbReference type="NCBIfam" id="TIGR03462">
    <property type="entry name" value="CarR_dom_SF"/>
    <property type="match status" value="2"/>
</dbReference>
<comment type="pathway">
    <text evidence="2">Carotenoid biosynthesis.</text>
</comment>
<feature type="domain" description="Lycopene cyclase" evidence="9">
    <location>
        <begin position="4"/>
        <end position="95"/>
    </location>
</feature>
<evidence type="ECO:0000256" key="8">
    <source>
        <dbReference type="SAM" id="Phobius"/>
    </source>
</evidence>
<feature type="transmembrane region" description="Helical" evidence="8">
    <location>
        <begin position="163"/>
        <end position="182"/>
    </location>
</feature>
<proteinExistence type="predicted"/>
<sequence length="230" mass="27394">MQQYTYLLINFFTVIICFIFSFHPKIKFNRYFTTFFKASFIVALVFIAWDIWFTNRGVWWFNDDYLLGLRIYNLPLEEILFFLCIPFSCIFTYFCIDKFFTLDWNPLLEKTFVCISILYALVLSVYFYDKIYTVITFASTAVSMFILYFILQSKWLGKASLIYLLLMPGFFIVNGILTGTGLDSPVVNYNPKDFIGIRILTIPVEDVVYGYEMILWNIYLFQKFKKNEDN</sequence>
<evidence type="ECO:0000256" key="5">
    <source>
        <dbReference type="ARBA" id="ARBA00022989"/>
    </source>
</evidence>
<evidence type="ECO:0000256" key="2">
    <source>
        <dbReference type="ARBA" id="ARBA00004829"/>
    </source>
</evidence>
<evidence type="ECO:0000256" key="6">
    <source>
        <dbReference type="ARBA" id="ARBA00023136"/>
    </source>
</evidence>
<keyword evidence="6 8" id="KW-0472">Membrane</keyword>
<reference evidence="10 11" key="1">
    <citation type="submission" date="2018-08" db="EMBL/GenBank/DDBJ databases">
        <title>Chryseobacterium nematophagum: a novel matrix digesting pathogen of nematodes.</title>
        <authorList>
            <person name="Page A."/>
            <person name="Roberts M."/>
            <person name="Felix M.-A."/>
            <person name="Weir W."/>
        </authorList>
    </citation>
    <scope>NUCLEOTIDE SEQUENCE [LARGE SCALE GENOMIC DNA]</scope>
    <source>
        <strain evidence="10 11">JUb129</strain>
    </source>
</reference>
<feature type="transmembrane region" description="Helical" evidence="8">
    <location>
        <begin position="35"/>
        <end position="53"/>
    </location>
</feature>
<accession>A0A3M7TIZ9</accession>
<dbReference type="GO" id="GO:0016020">
    <property type="term" value="C:membrane"/>
    <property type="evidence" value="ECO:0007669"/>
    <property type="project" value="UniProtKB-SubCell"/>
</dbReference>
<comment type="subcellular location">
    <subcellularLocation>
        <location evidence="1">Membrane</location>
        <topology evidence="1">Multi-pass membrane protein</topology>
    </subcellularLocation>
</comment>
<feature type="transmembrane region" description="Helical" evidence="8">
    <location>
        <begin position="108"/>
        <end position="128"/>
    </location>
</feature>
<organism evidence="10 11">
    <name type="scientific">Chryseobacterium nematophagum</name>
    <dbReference type="NCBI Taxonomy" id="2305228"/>
    <lineage>
        <taxon>Bacteria</taxon>
        <taxon>Pseudomonadati</taxon>
        <taxon>Bacteroidota</taxon>
        <taxon>Flavobacteriia</taxon>
        <taxon>Flavobacteriales</taxon>
        <taxon>Weeksellaceae</taxon>
        <taxon>Chryseobacterium group</taxon>
        <taxon>Chryseobacterium</taxon>
    </lineage>
</organism>
<feature type="transmembrane region" description="Helical" evidence="8">
    <location>
        <begin position="6"/>
        <end position="23"/>
    </location>
</feature>
<dbReference type="InterPro" id="IPR017825">
    <property type="entry name" value="Lycopene_cyclase_dom"/>
</dbReference>
<evidence type="ECO:0000256" key="4">
    <source>
        <dbReference type="ARBA" id="ARBA00022746"/>
    </source>
</evidence>
<keyword evidence="4" id="KW-0125">Carotenoid biosynthesis</keyword>
<dbReference type="OrthoDB" id="5195186at2"/>
<keyword evidence="5 8" id="KW-1133">Transmembrane helix</keyword>
<evidence type="ECO:0000256" key="7">
    <source>
        <dbReference type="ARBA" id="ARBA00023235"/>
    </source>
</evidence>
<gene>
    <name evidence="10" type="ORF">D1631_14120</name>
</gene>
<dbReference type="GO" id="GO:0045436">
    <property type="term" value="F:lycopene beta cyclase activity"/>
    <property type="evidence" value="ECO:0007669"/>
    <property type="project" value="UniProtKB-ARBA"/>
</dbReference>
<dbReference type="RefSeq" id="WP_122636994.1">
    <property type="nucleotide sequence ID" value="NZ_QWIU01000002.1"/>
</dbReference>
<keyword evidence="7" id="KW-0413">Isomerase</keyword>
<protein>
    <submittedName>
        <fullName evidence="10">Lycopene cyclase domain-containing protein</fullName>
    </submittedName>
</protein>
<evidence type="ECO:0000259" key="9">
    <source>
        <dbReference type="Pfam" id="PF18916"/>
    </source>
</evidence>
<evidence type="ECO:0000313" key="10">
    <source>
        <dbReference type="EMBL" id="RNA62986.1"/>
    </source>
</evidence>
<name>A0A3M7TIZ9_9FLAO</name>
<dbReference type="AlphaFoldDB" id="A0A3M7TIZ9"/>
<dbReference type="GO" id="GO:0016117">
    <property type="term" value="P:carotenoid biosynthetic process"/>
    <property type="evidence" value="ECO:0007669"/>
    <property type="project" value="UniProtKB-KW"/>
</dbReference>
<dbReference type="EMBL" id="QWIU01000002">
    <property type="protein sequence ID" value="RNA62986.1"/>
    <property type="molecule type" value="Genomic_DNA"/>
</dbReference>
<keyword evidence="3 8" id="KW-0812">Transmembrane</keyword>
<feature type="domain" description="Lycopene cyclase" evidence="9">
    <location>
        <begin position="129"/>
        <end position="224"/>
    </location>
</feature>
<evidence type="ECO:0000256" key="1">
    <source>
        <dbReference type="ARBA" id="ARBA00004141"/>
    </source>
</evidence>
<dbReference type="Pfam" id="PF18916">
    <property type="entry name" value="Lycopene_cyc"/>
    <property type="match status" value="2"/>
</dbReference>
<evidence type="ECO:0000313" key="11">
    <source>
        <dbReference type="Proteomes" id="UP000278775"/>
    </source>
</evidence>
<dbReference type="Proteomes" id="UP000278775">
    <property type="component" value="Unassembled WGS sequence"/>
</dbReference>